<dbReference type="Proteomes" id="UP000014760">
    <property type="component" value="Unassembled WGS sequence"/>
</dbReference>
<dbReference type="OrthoDB" id="6155811at2759"/>
<gene>
    <name evidence="9" type="ORF">CAPTEDRAFT_206959</name>
</gene>
<dbReference type="EnsemblMetazoa" id="CapteT206959">
    <property type="protein sequence ID" value="CapteP206959"/>
    <property type="gene ID" value="CapteG206959"/>
</dbReference>
<organism evidence="9">
    <name type="scientific">Capitella teleta</name>
    <name type="common">Polychaete worm</name>
    <dbReference type="NCBI Taxonomy" id="283909"/>
    <lineage>
        <taxon>Eukaryota</taxon>
        <taxon>Metazoa</taxon>
        <taxon>Spiralia</taxon>
        <taxon>Lophotrochozoa</taxon>
        <taxon>Annelida</taxon>
        <taxon>Polychaeta</taxon>
        <taxon>Sedentaria</taxon>
        <taxon>Scolecida</taxon>
        <taxon>Capitellidae</taxon>
        <taxon>Capitella</taxon>
    </lineage>
</organism>
<dbReference type="SMART" id="SM00231">
    <property type="entry name" value="FA58C"/>
    <property type="match status" value="1"/>
</dbReference>
<dbReference type="PROSITE" id="PS01286">
    <property type="entry name" value="FA58C_2"/>
    <property type="match status" value="1"/>
</dbReference>
<dbReference type="InterPro" id="IPR008979">
    <property type="entry name" value="Galactose-bd-like_sf"/>
</dbReference>
<dbReference type="GO" id="GO:0005576">
    <property type="term" value="C:extracellular region"/>
    <property type="evidence" value="ECO:0007669"/>
    <property type="project" value="UniProtKB-SubCell"/>
</dbReference>
<dbReference type="STRING" id="283909.R7UQT2"/>
<evidence type="ECO:0000256" key="3">
    <source>
        <dbReference type="ARBA" id="ARBA00022525"/>
    </source>
</evidence>
<sequence length="319" mass="35971">MNKVLLLFLCLMRGLIGVNTFCQCIGYEPLIINASDSQLSASSKHSNKHAAPYSKWTELGWAPNQRVGSWIEVDLLENKLIGGIVTWGRGSNDTVPQWVKSFNVKYRVDGSNDWNNYTDTGGSLLTFIGNEERYQPVVNDFEVSIVARYIRLYPLSWNNGPTMRWEVLGCAQYAQSHVNRYLHQEAETCAITSENCMLATNNRILLNYKGLITQSNTTNLVLNGESLSCNNNFMTIGVEIGMLGCAVEYNMCEMNDANGDGKCHVLCELKDWQVGQPFNLLLLIKGGSDMELCAVEIDLRPWKPGRSVIRDWDYFLQNI</sequence>
<reference evidence="9 11" key="2">
    <citation type="journal article" date="2013" name="Nature">
        <title>Insights into bilaterian evolution from three spiralian genomes.</title>
        <authorList>
            <person name="Simakov O."/>
            <person name="Marletaz F."/>
            <person name="Cho S.J."/>
            <person name="Edsinger-Gonzales E."/>
            <person name="Havlak P."/>
            <person name="Hellsten U."/>
            <person name="Kuo D.H."/>
            <person name="Larsson T."/>
            <person name="Lv J."/>
            <person name="Arendt D."/>
            <person name="Savage R."/>
            <person name="Osoegawa K."/>
            <person name="de Jong P."/>
            <person name="Grimwood J."/>
            <person name="Chapman J.A."/>
            <person name="Shapiro H."/>
            <person name="Aerts A."/>
            <person name="Otillar R.P."/>
            <person name="Terry A.Y."/>
            <person name="Boore J.L."/>
            <person name="Grigoriev I.V."/>
            <person name="Lindberg D.R."/>
            <person name="Seaver E.C."/>
            <person name="Weisblat D.A."/>
            <person name="Putnam N.H."/>
            <person name="Rokhsar D.S."/>
        </authorList>
    </citation>
    <scope>NUCLEOTIDE SEQUENCE</scope>
    <source>
        <strain evidence="9 11">I ESC-2004</strain>
    </source>
</reference>
<dbReference type="AlphaFoldDB" id="R7UQT2"/>
<dbReference type="SUPFAM" id="SSF49785">
    <property type="entry name" value="Galactose-binding domain-like"/>
    <property type="match status" value="1"/>
</dbReference>
<dbReference type="InterPro" id="IPR000421">
    <property type="entry name" value="FA58C"/>
</dbReference>
<keyword evidence="7" id="KW-0732">Signal</keyword>
<feature type="signal peptide" evidence="7">
    <location>
        <begin position="1"/>
        <end position="17"/>
    </location>
</feature>
<reference evidence="11" key="1">
    <citation type="submission" date="2012-12" db="EMBL/GenBank/DDBJ databases">
        <authorList>
            <person name="Hellsten U."/>
            <person name="Grimwood J."/>
            <person name="Chapman J.A."/>
            <person name="Shapiro H."/>
            <person name="Aerts A."/>
            <person name="Otillar R.P."/>
            <person name="Terry A.Y."/>
            <person name="Boore J.L."/>
            <person name="Simakov O."/>
            <person name="Marletaz F."/>
            <person name="Cho S.-J."/>
            <person name="Edsinger-Gonzales E."/>
            <person name="Havlak P."/>
            <person name="Kuo D.-H."/>
            <person name="Larsson T."/>
            <person name="Lv J."/>
            <person name="Arendt D."/>
            <person name="Savage R."/>
            <person name="Osoegawa K."/>
            <person name="de Jong P."/>
            <person name="Lindberg D.R."/>
            <person name="Seaver E.C."/>
            <person name="Weisblat D.A."/>
            <person name="Putnam N.H."/>
            <person name="Grigoriev I.V."/>
            <person name="Rokhsar D.S."/>
        </authorList>
    </citation>
    <scope>NUCLEOTIDE SEQUENCE</scope>
    <source>
        <strain evidence="11">I ESC-2004</strain>
    </source>
</reference>
<dbReference type="InterPro" id="IPR050633">
    <property type="entry name" value="Neuropilin_MCO_CoagFactor"/>
</dbReference>
<dbReference type="GO" id="GO:0007155">
    <property type="term" value="P:cell adhesion"/>
    <property type="evidence" value="ECO:0007669"/>
    <property type="project" value="UniProtKB-KW"/>
</dbReference>
<dbReference type="Pfam" id="PF00754">
    <property type="entry name" value="F5_F8_type_C"/>
    <property type="match status" value="1"/>
</dbReference>
<reference evidence="10" key="3">
    <citation type="submission" date="2015-06" db="UniProtKB">
        <authorList>
            <consortium name="EnsemblMetazoa"/>
        </authorList>
    </citation>
    <scope>IDENTIFICATION</scope>
</reference>
<feature type="chain" id="PRO_5008788262" description="F5/8 type C domain-containing protein" evidence="7">
    <location>
        <begin position="18"/>
        <end position="319"/>
    </location>
</feature>
<proteinExistence type="predicted"/>
<dbReference type="GO" id="GO:0005886">
    <property type="term" value="C:plasma membrane"/>
    <property type="evidence" value="ECO:0007669"/>
    <property type="project" value="TreeGrafter"/>
</dbReference>
<evidence type="ECO:0000256" key="6">
    <source>
        <dbReference type="ARBA" id="ARBA00023157"/>
    </source>
</evidence>
<dbReference type="Gene3D" id="2.60.120.260">
    <property type="entry name" value="Galactose-binding domain-like"/>
    <property type="match status" value="1"/>
</dbReference>
<evidence type="ECO:0000256" key="2">
    <source>
        <dbReference type="ARBA" id="ARBA00004613"/>
    </source>
</evidence>
<evidence type="ECO:0000313" key="11">
    <source>
        <dbReference type="Proteomes" id="UP000014760"/>
    </source>
</evidence>
<dbReference type="EMBL" id="AMQN01001028">
    <property type="status" value="NOT_ANNOTATED_CDS"/>
    <property type="molecule type" value="Genomic_DNA"/>
</dbReference>
<dbReference type="GO" id="GO:0012505">
    <property type="term" value="C:endomembrane system"/>
    <property type="evidence" value="ECO:0007669"/>
    <property type="project" value="UniProtKB-SubCell"/>
</dbReference>
<dbReference type="EMBL" id="KB298688">
    <property type="protein sequence ID" value="ELU08889.1"/>
    <property type="molecule type" value="Genomic_DNA"/>
</dbReference>
<evidence type="ECO:0000256" key="4">
    <source>
        <dbReference type="ARBA" id="ARBA00022889"/>
    </source>
</evidence>
<keyword evidence="11" id="KW-1185">Reference proteome</keyword>
<accession>R7UQT2</accession>
<evidence type="ECO:0000256" key="5">
    <source>
        <dbReference type="ARBA" id="ARBA00023136"/>
    </source>
</evidence>
<dbReference type="HOGENOM" id="CLU_053033_0_0_1"/>
<dbReference type="CDD" id="cd00057">
    <property type="entry name" value="FA58C"/>
    <property type="match status" value="1"/>
</dbReference>
<name>R7UQT2_CAPTE</name>
<keyword evidence="5" id="KW-0472">Membrane</keyword>
<evidence type="ECO:0000256" key="1">
    <source>
        <dbReference type="ARBA" id="ARBA00004184"/>
    </source>
</evidence>
<dbReference type="PANTHER" id="PTHR46806:SF5">
    <property type="entry name" value="F5_8 TYPE C DOMAIN-CONTAINING PROTEIN"/>
    <property type="match status" value="1"/>
</dbReference>
<dbReference type="GO" id="GO:0038023">
    <property type="term" value="F:signaling receptor activity"/>
    <property type="evidence" value="ECO:0007669"/>
    <property type="project" value="TreeGrafter"/>
</dbReference>
<evidence type="ECO:0000313" key="9">
    <source>
        <dbReference type="EMBL" id="ELU08889.1"/>
    </source>
</evidence>
<dbReference type="PROSITE" id="PS50022">
    <property type="entry name" value="FA58C_3"/>
    <property type="match status" value="1"/>
</dbReference>
<dbReference type="PANTHER" id="PTHR46806">
    <property type="entry name" value="F5/8 TYPE C DOMAIN-CONTAINING PROTEIN"/>
    <property type="match status" value="1"/>
</dbReference>
<evidence type="ECO:0000256" key="7">
    <source>
        <dbReference type="SAM" id="SignalP"/>
    </source>
</evidence>
<keyword evidence="4" id="KW-0130">Cell adhesion</keyword>
<protein>
    <recommendedName>
        <fullName evidence="8">F5/8 type C domain-containing protein</fullName>
    </recommendedName>
</protein>
<evidence type="ECO:0000313" key="10">
    <source>
        <dbReference type="EnsemblMetazoa" id="CapteP206959"/>
    </source>
</evidence>
<evidence type="ECO:0000259" key="8">
    <source>
        <dbReference type="PROSITE" id="PS50022"/>
    </source>
</evidence>
<comment type="subcellular location">
    <subcellularLocation>
        <location evidence="1">Endomembrane system</location>
        <topology evidence="1">Peripheral membrane protein</topology>
    </subcellularLocation>
    <subcellularLocation>
        <location evidence="2">Secreted</location>
    </subcellularLocation>
</comment>
<feature type="domain" description="F5/8 type C" evidence="8">
    <location>
        <begin position="20"/>
        <end position="170"/>
    </location>
</feature>
<keyword evidence="3" id="KW-0964">Secreted</keyword>
<keyword evidence="6" id="KW-1015">Disulfide bond</keyword>